<feature type="compositionally biased region" description="Polar residues" evidence="2">
    <location>
        <begin position="40"/>
        <end position="55"/>
    </location>
</feature>
<dbReference type="Proteomes" id="UP001150925">
    <property type="component" value="Unassembled WGS sequence"/>
</dbReference>
<dbReference type="GO" id="GO:0016192">
    <property type="term" value="P:vesicle-mediated transport"/>
    <property type="evidence" value="ECO:0007669"/>
    <property type="project" value="InterPro"/>
</dbReference>
<evidence type="ECO:0000313" key="5">
    <source>
        <dbReference type="EMBL" id="KAJ1964907.1"/>
    </source>
</evidence>
<dbReference type="Pfam" id="PF19033">
    <property type="entry name" value="Intu_longin_3"/>
    <property type="match status" value="1"/>
</dbReference>
<keyword evidence="6" id="KW-1185">Reference proteome</keyword>
<feature type="region of interest" description="Disordered" evidence="2">
    <location>
        <begin position="40"/>
        <end position="98"/>
    </location>
</feature>
<proteinExistence type="inferred from homology"/>
<feature type="domain" description="CCZ1/INTU/HSP4 first Longin" evidence="3">
    <location>
        <begin position="172"/>
        <end position="272"/>
    </location>
</feature>
<dbReference type="OrthoDB" id="240546at2759"/>
<evidence type="ECO:0000313" key="6">
    <source>
        <dbReference type="Proteomes" id="UP001150925"/>
    </source>
</evidence>
<feature type="domain" description="CCZ1/INTU/HPS4 third Longin" evidence="4">
    <location>
        <begin position="547"/>
        <end position="639"/>
    </location>
</feature>
<feature type="compositionally biased region" description="Polar residues" evidence="2">
    <location>
        <begin position="63"/>
        <end position="74"/>
    </location>
</feature>
<reference evidence="5" key="1">
    <citation type="submission" date="2022-07" db="EMBL/GenBank/DDBJ databases">
        <title>Phylogenomic reconstructions and comparative analyses of Kickxellomycotina fungi.</title>
        <authorList>
            <person name="Reynolds N.K."/>
            <person name="Stajich J.E."/>
            <person name="Barry K."/>
            <person name="Grigoriev I.V."/>
            <person name="Crous P."/>
            <person name="Smith M.E."/>
        </authorList>
    </citation>
    <scope>NUCLEOTIDE SEQUENCE</scope>
    <source>
        <strain evidence="5">RSA 1196</strain>
    </source>
</reference>
<evidence type="ECO:0000259" key="4">
    <source>
        <dbReference type="Pfam" id="PF19033"/>
    </source>
</evidence>
<dbReference type="InterPro" id="IPR013176">
    <property type="entry name" value="Ccz1"/>
</dbReference>
<dbReference type="AlphaFoldDB" id="A0A9W8AW05"/>
<organism evidence="5 6">
    <name type="scientific">Dispira parvispora</name>
    <dbReference type="NCBI Taxonomy" id="1520584"/>
    <lineage>
        <taxon>Eukaryota</taxon>
        <taxon>Fungi</taxon>
        <taxon>Fungi incertae sedis</taxon>
        <taxon>Zoopagomycota</taxon>
        <taxon>Kickxellomycotina</taxon>
        <taxon>Dimargaritomycetes</taxon>
        <taxon>Dimargaritales</taxon>
        <taxon>Dimargaritaceae</taxon>
        <taxon>Dispira</taxon>
    </lineage>
</organism>
<protein>
    <submittedName>
        <fullName evidence="5">Vacuolar fusion protein ccz1</fullName>
    </submittedName>
</protein>
<name>A0A9W8AW05_9FUNG</name>
<comment type="caution">
    <text evidence="5">The sequence shown here is derived from an EMBL/GenBank/DDBJ whole genome shotgun (WGS) entry which is preliminary data.</text>
</comment>
<dbReference type="EMBL" id="JANBPY010000651">
    <property type="protein sequence ID" value="KAJ1964907.1"/>
    <property type="molecule type" value="Genomic_DNA"/>
</dbReference>
<evidence type="ECO:0000259" key="3">
    <source>
        <dbReference type="Pfam" id="PF19031"/>
    </source>
</evidence>
<evidence type="ECO:0000256" key="1">
    <source>
        <dbReference type="ARBA" id="ARBA00005352"/>
    </source>
</evidence>
<gene>
    <name evidence="5" type="primary">CCZ1</name>
    <name evidence="5" type="ORF">IWQ62_002798</name>
</gene>
<dbReference type="InterPro" id="IPR043987">
    <property type="entry name" value="CCZ1/INTU/HSP4_longin_1"/>
</dbReference>
<dbReference type="Pfam" id="PF19031">
    <property type="entry name" value="Intu_longin_1"/>
    <property type="match status" value="1"/>
</dbReference>
<dbReference type="PANTHER" id="PTHR13056">
    <property type="entry name" value="VACUOLAR FUSION PROTEIN CCZ1 HOMOLOG-RELATED"/>
    <property type="match status" value="1"/>
</dbReference>
<feature type="region of interest" description="Disordered" evidence="2">
    <location>
        <begin position="489"/>
        <end position="512"/>
    </location>
</feature>
<dbReference type="GO" id="GO:0035658">
    <property type="term" value="C:Mon1-Ccz1 complex"/>
    <property type="evidence" value="ECO:0007669"/>
    <property type="project" value="InterPro"/>
</dbReference>
<comment type="similarity">
    <text evidence="1">Belongs to the CCZ1 family.</text>
</comment>
<evidence type="ECO:0000256" key="2">
    <source>
        <dbReference type="SAM" id="MobiDB-lite"/>
    </source>
</evidence>
<sequence length="660" mass="73359">MAPVGLPTVGPTLSFFTVFNPSLGPDEDTEHEQLLFYAASSSPDCRTQATTSTLQPRPPSPTEGPSTTHLTSLDSDVHSNHMSEGQDPDSSSDSKDSQGWGRYLWNGVKVGMFLGSGTSGASALAADSPLDMDPSSHSPPLTALAGQAGQKLIYPFALGSENNLESERGSPTAVPLDHKIRRVGLLQGLVKYTSTFTLDDPWHSVRTEKMRIIIYRPEPNFWLALGVNLGYTVDTSANGDTPVLRYHTGQVSDDELAALVIHSYQTYCLLFGDLTTQLDQPGPQHRRLRTLRRRLEEYYGDLIWQWDFSNMYVYQALRGLPAHPLTKLTLVELQALVQDLAEGEPDGATPVVMVLRHQQLLWATGLEADDVYTLFWYLVANYGQFYLDTCEDSSNKTGYSASPWYSLGSFTLRRKASTVKLPSVDPVSFKKSDVRLLVSSTSEAHASQPREGTGLVHLGEHHTAHTCTLAVYQRELLFCVLYPFSNQRSDPLPSQTPTTNTASPDSQLPPTNIKHTIETVSKEVSRSAHDDWQHAQTLLAKVAFRGFRFVHMNYTSLALHTSWLEPFKPYMGEGTSGKPPSSLLRQYIRNLHMQFERQPDLSQTVVCTLQHGWVAGLRNNDAEMFVMVHKAGAHLSSVEDYLHRLTTHFINNVLLPDTNS</sequence>
<dbReference type="InterPro" id="IPR043989">
    <property type="entry name" value="CCZ1/INTU/HSP4_longin_3"/>
</dbReference>
<dbReference type="PANTHER" id="PTHR13056:SF0">
    <property type="entry name" value="VACUOLAR FUSION PROTEIN CCZ1 HOMOLOG-RELATED"/>
    <property type="match status" value="1"/>
</dbReference>
<accession>A0A9W8AW05</accession>